<reference evidence="3" key="1">
    <citation type="journal article" date="2019" name="Int. J. Syst. Evol. Microbiol.">
        <title>The Global Catalogue of Microorganisms (GCM) 10K type strain sequencing project: providing services to taxonomists for standard genome sequencing and annotation.</title>
        <authorList>
            <consortium name="The Broad Institute Genomics Platform"/>
            <consortium name="The Broad Institute Genome Sequencing Center for Infectious Disease"/>
            <person name="Wu L."/>
            <person name="Ma J."/>
        </authorList>
    </citation>
    <scope>NUCLEOTIDE SEQUENCE [LARGE SCALE GENOMIC DNA]</scope>
    <source>
        <strain evidence="3">JCM 4738</strain>
    </source>
</reference>
<dbReference type="InterPro" id="IPR029062">
    <property type="entry name" value="Class_I_gatase-like"/>
</dbReference>
<protein>
    <recommendedName>
        <fullName evidence="1">DJ-1/PfpI domain-containing protein</fullName>
    </recommendedName>
</protein>
<organism evidence="2 3">
    <name type="scientific">Streptomyces cirratus</name>
    <dbReference type="NCBI Taxonomy" id="68187"/>
    <lineage>
        <taxon>Bacteria</taxon>
        <taxon>Bacillati</taxon>
        <taxon>Actinomycetota</taxon>
        <taxon>Actinomycetes</taxon>
        <taxon>Kitasatosporales</taxon>
        <taxon>Streptomycetaceae</taxon>
        <taxon>Streptomyces</taxon>
    </lineage>
</organism>
<proteinExistence type="predicted"/>
<evidence type="ECO:0000259" key="1">
    <source>
        <dbReference type="Pfam" id="PF01965"/>
    </source>
</evidence>
<comment type="caution">
    <text evidence="2">The sequence shown here is derived from an EMBL/GenBank/DDBJ whole genome shotgun (WGS) entry which is preliminary data.</text>
</comment>
<sequence length="227" mass="24495">MVAWLREAGPAAGRVASVCVGAHVTAAAGLLDGHRTTTHRATAERLAAGHPGVAVDPDPVFVRSGRMWTSAGTTSSMDLAPALVAEDHGHQVALEVSRFMVMYLQRPGSQSRFSVPLSQEAGTGTRSDPRELRQWIAEHLDADPSVSAPGARRLLERTSRLTLAVRRARGQVRAGSYRPAYGSSAISRAFLTAAASLRCCCAVTRVTRRLRILPRSEMNFRRRSVSL</sequence>
<evidence type="ECO:0000313" key="3">
    <source>
        <dbReference type="Proteomes" id="UP000642673"/>
    </source>
</evidence>
<dbReference type="PANTHER" id="PTHR43130:SF3">
    <property type="entry name" value="HTH-TYPE TRANSCRIPTIONAL REGULATOR RV1931C"/>
    <property type="match status" value="1"/>
</dbReference>
<dbReference type="Gene3D" id="3.40.50.880">
    <property type="match status" value="1"/>
</dbReference>
<accession>A0ABQ3EZS0</accession>
<dbReference type="Proteomes" id="UP000642673">
    <property type="component" value="Unassembled WGS sequence"/>
</dbReference>
<dbReference type="Pfam" id="PF01965">
    <property type="entry name" value="DJ-1_PfpI"/>
    <property type="match status" value="1"/>
</dbReference>
<keyword evidence="3" id="KW-1185">Reference proteome</keyword>
<dbReference type="InterPro" id="IPR002818">
    <property type="entry name" value="DJ-1/PfpI"/>
</dbReference>
<dbReference type="PANTHER" id="PTHR43130">
    <property type="entry name" value="ARAC-FAMILY TRANSCRIPTIONAL REGULATOR"/>
    <property type="match status" value="1"/>
</dbReference>
<evidence type="ECO:0000313" key="2">
    <source>
        <dbReference type="EMBL" id="GHB59197.1"/>
    </source>
</evidence>
<dbReference type="InterPro" id="IPR052158">
    <property type="entry name" value="INH-QAR"/>
</dbReference>
<dbReference type="EMBL" id="BMVP01000005">
    <property type="protein sequence ID" value="GHB59197.1"/>
    <property type="molecule type" value="Genomic_DNA"/>
</dbReference>
<gene>
    <name evidence="2" type="ORF">GCM10010347_31430</name>
</gene>
<name>A0ABQ3EZS0_9ACTN</name>
<dbReference type="SUPFAM" id="SSF52317">
    <property type="entry name" value="Class I glutamine amidotransferase-like"/>
    <property type="match status" value="1"/>
</dbReference>
<feature type="domain" description="DJ-1/PfpI" evidence="1">
    <location>
        <begin position="2"/>
        <end position="85"/>
    </location>
</feature>